<feature type="compositionally biased region" description="Acidic residues" evidence="1">
    <location>
        <begin position="64"/>
        <end position="89"/>
    </location>
</feature>
<feature type="region of interest" description="Disordered" evidence="1">
    <location>
        <begin position="29"/>
        <end position="96"/>
    </location>
</feature>
<evidence type="ECO:0008006" key="5">
    <source>
        <dbReference type="Google" id="ProtNLM"/>
    </source>
</evidence>
<evidence type="ECO:0000256" key="1">
    <source>
        <dbReference type="SAM" id="MobiDB-lite"/>
    </source>
</evidence>
<feature type="signal peptide" evidence="2">
    <location>
        <begin position="1"/>
        <end position="29"/>
    </location>
</feature>
<sequence length="286" mass="29198">MFAVKTKLSHYSLALFACLSLSFATTACSDDSGDDGSDEVATEEEDSSDDADEATDTETGTAEGTEETTEETTEEESSSEEETTTEEEGMGTLPNGSECTNGNECLSGECYLLPFLGGQCGECDEDDDCPDGGCTIPNPFDANGSICNEGEVGGGCESDEVCQDGLSCGTVLDLLGLITISTCGNCATNDDCTDGQICEPVVIVEEFSGINDCIDPGTLEQDAYCDLMGDGDAACASGICSPVNIMNLAEVGACGACVTDDDCGGGTCQEGGLDLENGALLGSTCI</sequence>
<evidence type="ECO:0000313" key="3">
    <source>
        <dbReference type="EMBL" id="EDM78809.1"/>
    </source>
</evidence>
<proteinExistence type="predicted"/>
<keyword evidence="2" id="KW-0732">Signal</keyword>
<evidence type="ECO:0000256" key="2">
    <source>
        <dbReference type="SAM" id="SignalP"/>
    </source>
</evidence>
<dbReference type="Proteomes" id="UP000005801">
    <property type="component" value="Unassembled WGS sequence"/>
</dbReference>
<feature type="chain" id="PRO_5002695142" description="Lipoprotein" evidence="2">
    <location>
        <begin position="30"/>
        <end position="286"/>
    </location>
</feature>
<accession>A6G5M8</accession>
<evidence type="ECO:0000313" key="4">
    <source>
        <dbReference type="Proteomes" id="UP000005801"/>
    </source>
</evidence>
<dbReference type="PROSITE" id="PS51257">
    <property type="entry name" value="PROKAR_LIPOPROTEIN"/>
    <property type="match status" value="1"/>
</dbReference>
<protein>
    <recommendedName>
        <fullName evidence="5">Lipoprotein</fullName>
    </recommendedName>
</protein>
<gene>
    <name evidence="3" type="ORF">PPSIR1_32462</name>
</gene>
<keyword evidence="4" id="KW-1185">Reference proteome</keyword>
<reference evidence="3 4" key="1">
    <citation type="submission" date="2007-06" db="EMBL/GenBank/DDBJ databases">
        <authorList>
            <person name="Shimkets L."/>
            <person name="Ferriera S."/>
            <person name="Johnson J."/>
            <person name="Kravitz S."/>
            <person name="Beeson K."/>
            <person name="Sutton G."/>
            <person name="Rogers Y.-H."/>
            <person name="Friedman R."/>
            <person name="Frazier M."/>
            <person name="Venter J.C."/>
        </authorList>
    </citation>
    <scope>NUCLEOTIDE SEQUENCE [LARGE SCALE GENOMIC DNA]</scope>
    <source>
        <strain evidence="3 4">SIR-1</strain>
    </source>
</reference>
<dbReference type="AlphaFoldDB" id="A6G5M8"/>
<dbReference type="EMBL" id="ABCS01000026">
    <property type="protein sequence ID" value="EDM78809.1"/>
    <property type="molecule type" value="Genomic_DNA"/>
</dbReference>
<comment type="caution">
    <text evidence="3">The sequence shown here is derived from an EMBL/GenBank/DDBJ whole genome shotgun (WGS) entry which is preliminary data.</text>
</comment>
<feature type="compositionally biased region" description="Acidic residues" evidence="1">
    <location>
        <begin position="31"/>
        <end position="56"/>
    </location>
</feature>
<organism evidence="3 4">
    <name type="scientific">Plesiocystis pacifica SIR-1</name>
    <dbReference type="NCBI Taxonomy" id="391625"/>
    <lineage>
        <taxon>Bacteria</taxon>
        <taxon>Pseudomonadati</taxon>
        <taxon>Myxococcota</taxon>
        <taxon>Polyangia</taxon>
        <taxon>Nannocystales</taxon>
        <taxon>Nannocystaceae</taxon>
        <taxon>Plesiocystis</taxon>
    </lineage>
</organism>
<name>A6G5M8_9BACT</name>